<keyword evidence="7 13" id="KW-0812">Transmembrane</keyword>
<dbReference type="PANTHER" id="PTHR10566:SF113">
    <property type="entry name" value="PROTEIN ACTIVITY OF BC1 COMPLEX KINASE 7, CHLOROPLASTIC"/>
    <property type="match status" value="1"/>
</dbReference>
<evidence type="ECO:0000256" key="4">
    <source>
        <dbReference type="ARBA" id="ARBA00022519"/>
    </source>
</evidence>
<dbReference type="GO" id="GO:0006744">
    <property type="term" value="P:ubiquinone biosynthetic process"/>
    <property type="evidence" value="ECO:0007669"/>
    <property type="project" value="UniProtKB-UniPathway"/>
</dbReference>
<feature type="transmembrane region" description="Helical" evidence="13">
    <location>
        <begin position="489"/>
        <end position="509"/>
    </location>
</feature>
<keyword evidence="17" id="KW-1185">Reference proteome</keyword>
<protein>
    <recommendedName>
        <fullName evidence="13">Probable protein kinase UbiB</fullName>
        <ecNumber evidence="13">2.7.-.-</ecNumber>
    </recommendedName>
    <alternativeName>
        <fullName evidence="13">Ubiquinone biosynthesis protein UbiB</fullName>
    </alternativeName>
</protein>
<dbReference type="RefSeq" id="WP_104356165.1">
    <property type="nucleotide sequence ID" value="NZ_CALFFA010000013.1"/>
</dbReference>
<dbReference type="GO" id="GO:0005524">
    <property type="term" value="F:ATP binding"/>
    <property type="evidence" value="ECO:0007669"/>
    <property type="project" value="UniProtKB-KW"/>
</dbReference>
<name>A0A2S5T8U9_9BURK</name>
<feature type="binding site" evidence="13">
    <location>
        <position position="147"/>
    </location>
    <ligand>
        <name>ATP</name>
        <dbReference type="ChEBI" id="CHEBI:30616"/>
    </ligand>
</feature>
<dbReference type="UniPathway" id="UPA00232"/>
<dbReference type="GO" id="GO:0004672">
    <property type="term" value="F:protein kinase activity"/>
    <property type="evidence" value="ECO:0007669"/>
    <property type="project" value="UniProtKB-UniRule"/>
</dbReference>
<sequence>MRRLLRLVYISVVVLRYGVDEIALGSLRQPWLRALARVVAFGRRLDAPRGARLRMALERLGPIFVKFGQVLSTRRDLLPADVAEELARLQDRVPPFDGDVAVRMVEQAFGRPLDAVFESFDRTPVASASIAQVHLAVLQDGREVAVKVLRPGMLKVIDEDLALLRMLAGVVERVWADGKRLKPRQVVAEFDKYLHDELDLVREAANAAQLRRNMEGLNLVIVPEMIWDLCTEQVIVMERMKGVPISQVERLREAGVDIPKLARDGVTIFFTQVFRDGFFHADMHPGNIQVSLDPATFGRYIALDFGIIGTLTEYDKEYLAQNFIAFFRRDYKRVAELHLESGWVPPNTRIDELESAIRACCEPHFDKPLKDISLGQVLLRLFQTSRRFNVEIQPQLVLLQKTLLNVEGLGRQLDPDLDLWSTAKPFLERWMNEQIGWRGMWERLKNEAPRYAKLLPELPRLTHHALVQLPQMQARLDQLVAERRRTNRALKVVGLLLGALLLVAVAQLLHGAGVW</sequence>
<comment type="similarity">
    <text evidence="2">Belongs to the protein kinase superfamily. ADCK protein kinase family.</text>
</comment>
<organism evidence="15 17">
    <name type="scientific">Caldimonas thermodepolymerans</name>
    <dbReference type="NCBI Taxonomy" id="215580"/>
    <lineage>
        <taxon>Bacteria</taxon>
        <taxon>Pseudomonadati</taxon>
        <taxon>Pseudomonadota</taxon>
        <taxon>Betaproteobacteria</taxon>
        <taxon>Burkholderiales</taxon>
        <taxon>Sphaerotilaceae</taxon>
        <taxon>Caldimonas</taxon>
    </lineage>
</organism>
<dbReference type="OrthoDB" id="9795390at2"/>
<keyword evidence="6 13" id="KW-0831">Ubiquinone biosynthesis</keyword>
<dbReference type="AlphaFoldDB" id="A0A2S5T8U9"/>
<dbReference type="InterPro" id="IPR010232">
    <property type="entry name" value="UbiB"/>
</dbReference>
<evidence type="ECO:0000256" key="7">
    <source>
        <dbReference type="ARBA" id="ARBA00022692"/>
    </source>
</evidence>
<dbReference type="EMBL" id="PSNY01000002">
    <property type="protein sequence ID" value="PPE71376.1"/>
    <property type="molecule type" value="Genomic_DNA"/>
</dbReference>
<dbReference type="EMBL" id="SLXF01000007">
    <property type="protein sequence ID" value="TCP06348.1"/>
    <property type="molecule type" value="Genomic_DNA"/>
</dbReference>
<feature type="binding site" evidence="13">
    <location>
        <begin position="125"/>
        <end position="133"/>
    </location>
    <ligand>
        <name>ATP</name>
        <dbReference type="ChEBI" id="CHEBI:30616"/>
    </ligand>
</feature>
<dbReference type="NCBIfam" id="NF003404">
    <property type="entry name" value="PRK04750.1"/>
    <property type="match status" value="1"/>
</dbReference>
<evidence type="ECO:0000256" key="6">
    <source>
        <dbReference type="ARBA" id="ARBA00022688"/>
    </source>
</evidence>
<feature type="active site" description="Proton acceptor" evidence="13">
    <location>
        <position position="282"/>
    </location>
</feature>
<evidence type="ECO:0000313" key="15">
    <source>
        <dbReference type="EMBL" id="PPE71376.1"/>
    </source>
</evidence>
<evidence type="ECO:0000256" key="12">
    <source>
        <dbReference type="ARBA" id="ARBA00023136"/>
    </source>
</evidence>
<evidence type="ECO:0000256" key="1">
    <source>
        <dbReference type="ARBA" id="ARBA00005020"/>
    </source>
</evidence>
<evidence type="ECO:0000256" key="3">
    <source>
        <dbReference type="ARBA" id="ARBA00022475"/>
    </source>
</evidence>
<keyword evidence="15" id="KW-0830">Ubiquinone</keyword>
<comment type="pathway">
    <text evidence="1 13">Cofactor biosynthesis; ubiquinone biosynthesis [regulation].</text>
</comment>
<comment type="function">
    <text evidence="13">Is probably a protein kinase regulator of UbiI activity which is involved in aerobic coenzyme Q (ubiquinone) biosynthesis.</text>
</comment>
<evidence type="ECO:0000313" key="16">
    <source>
        <dbReference type="EMBL" id="TCP06348.1"/>
    </source>
</evidence>
<evidence type="ECO:0000259" key="14">
    <source>
        <dbReference type="Pfam" id="PF03109"/>
    </source>
</evidence>
<dbReference type="GO" id="GO:0005886">
    <property type="term" value="C:plasma membrane"/>
    <property type="evidence" value="ECO:0007669"/>
    <property type="project" value="UniProtKB-SubCell"/>
</dbReference>
<comment type="caution">
    <text evidence="15">The sequence shown here is derived from an EMBL/GenBank/DDBJ whole genome shotgun (WGS) entry which is preliminary data.</text>
</comment>
<dbReference type="Proteomes" id="UP000239406">
    <property type="component" value="Unassembled WGS sequence"/>
</dbReference>
<dbReference type="InterPro" id="IPR050154">
    <property type="entry name" value="UbiB_kinase"/>
</dbReference>
<evidence type="ECO:0000313" key="17">
    <source>
        <dbReference type="Proteomes" id="UP000239406"/>
    </source>
</evidence>
<dbReference type="HAMAP" id="MF_00414">
    <property type="entry name" value="UbiB"/>
    <property type="match status" value="1"/>
</dbReference>
<gene>
    <name evidence="13" type="primary">ubiB</name>
    <name evidence="15" type="ORF">C1702_02870</name>
    <name evidence="16" type="ORF">EV676_107219</name>
</gene>
<keyword evidence="5 13" id="KW-0808">Transferase</keyword>
<evidence type="ECO:0000256" key="8">
    <source>
        <dbReference type="ARBA" id="ARBA00022741"/>
    </source>
</evidence>
<evidence type="ECO:0000256" key="10">
    <source>
        <dbReference type="ARBA" id="ARBA00022840"/>
    </source>
</evidence>
<keyword evidence="10 13" id="KW-0067">ATP-binding</keyword>
<dbReference type="SUPFAM" id="SSF56112">
    <property type="entry name" value="Protein kinase-like (PK-like)"/>
    <property type="match status" value="1"/>
</dbReference>
<reference evidence="16 18" key="2">
    <citation type="submission" date="2019-03" db="EMBL/GenBank/DDBJ databases">
        <title>Genomic Encyclopedia of Type Strains, Phase IV (KMG-IV): sequencing the most valuable type-strain genomes for metagenomic binning, comparative biology and taxonomic classification.</title>
        <authorList>
            <person name="Goeker M."/>
        </authorList>
    </citation>
    <scope>NUCLEOTIDE SEQUENCE [LARGE SCALE GENOMIC DNA]</scope>
    <source>
        <strain evidence="16 18">DSM 15264</strain>
    </source>
</reference>
<dbReference type="NCBIfam" id="TIGR01982">
    <property type="entry name" value="UbiB"/>
    <property type="match status" value="1"/>
</dbReference>
<proteinExistence type="inferred from homology"/>
<keyword evidence="9 13" id="KW-0418">Kinase</keyword>
<dbReference type="Proteomes" id="UP000294772">
    <property type="component" value="Unassembled WGS sequence"/>
</dbReference>
<reference evidence="15 17" key="1">
    <citation type="submission" date="2018-02" db="EMBL/GenBank/DDBJ databases">
        <title>Reclassifiation of [Polyangium] brachysporum DSM 7029 as Guopingzhaonella breviflexa gen. nov., sp. nov., a member of the family Comamonadaceae.</title>
        <authorList>
            <person name="Tang B."/>
        </authorList>
    </citation>
    <scope>NUCLEOTIDE SEQUENCE [LARGE SCALE GENOMIC DNA]</scope>
    <source>
        <strain evidence="15 17">DSM 15344</strain>
    </source>
</reference>
<dbReference type="GO" id="GO:0010795">
    <property type="term" value="P:regulation of ubiquinone biosynthetic process"/>
    <property type="evidence" value="ECO:0007669"/>
    <property type="project" value="UniProtKB-UniRule"/>
</dbReference>
<evidence type="ECO:0000256" key="5">
    <source>
        <dbReference type="ARBA" id="ARBA00022679"/>
    </source>
</evidence>
<keyword evidence="8 13" id="KW-0547">Nucleotide-binding</keyword>
<dbReference type="EC" id="2.7.-.-" evidence="13"/>
<keyword evidence="4" id="KW-0997">Cell inner membrane</keyword>
<dbReference type="PANTHER" id="PTHR10566">
    <property type="entry name" value="CHAPERONE-ACTIVITY OF BC1 COMPLEX CABC1 -RELATED"/>
    <property type="match status" value="1"/>
</dbReference>
<comment type="subcellular location">
    <subcellularLocation>
        <location evidence="13">Cell membrane</location>
        <topology evidence="13">Single-pass membrane protein</topology>
    </subcellularLocation>
</comment>
<comment type="similarity">
    <text evidence="13">Belongs to the ABC1 family. UbiB subfamily.</text>
</comment>
<keyword evidence="12 13" id="KW-0472">Membrane</keyword>
<comment type="caution">
    <text evidence="13">Lacks conserved residue(s) required for the propagation of feature annotation.</text>
</comment>
<dbReference type="InterPro" id="IPR011009">
    <property type="entry name" value="Kinase-like_dom_sf"/>
</dbReference>
<dbReference type="CDD" id="cd13972">
    <property type="entry name" value="UbiB"/>
    <property type="match status" value="1"/>
</dbReference>
<evidence type="ECO:0000256" key="13">
    <source>
        <dbReference type="HAMAP-Rule" id="MF_00414"/>
    </source>
</evidence>
<evidence type="ECO:0000256" key="9">
    <source>
        <dbReference type="ARBA" id="ARBA00022777"/>
    </source>
</evidence>
<evidence type="ECO:0000256" key="11">
    <source>
        <dbReference type="ARBA" id="ARBA00022989"/>
    </source>
</evidence>
<evidence type="ECO:0000256" key="2">
    <source>
        <dbReference type="ARBA" id="ARBA00009670"/>
    </source>
</evidence>
<dbReference type="InterPro" id="IPR004147">
    <property type="entry name" value="ABC1_dom"/>
</dbReference>
<feature type="domain" description="ABC1 atypical kinase-like" evidence="14">
    <location>
        <begin position="88"/>
        <end position="338"/>
    </location>
</feature>
<keyword evidence="11 13" id="KW-1133">Transmembrane helix</keyword>
<accession>A0A2S5T8U9</accession>
<evidence type="ECO:0000313" key="18">
    <source>
        <dbReference type="Proteomes" id="UP000294772"/>
    </source>
</evidence>
<keyword evidence="3 13" id="KW-1003">Cell membrane</keyword>
<dbReference type="InterPro" id="IPR045308">
    <property type="entry name" value="UbiB_bact"/>
</dbReference>
<dbReference type="Pfam" id="PF03109">
    <property type="entry name" value="ABC1"/>
    <property type="match status" value="1"/>
</dbReference>